<feature type="domain" description="HTH lacI-type" evidence="4">
    <location>
        <begin position="5"/>
        <end position="60"/>
    </location>
</feature>
<dbReference type="Gene3D" id="1.10.260.40">
    <property type="entry name" value="lambda repressor-like DNA-binding domains"/>
    <property type="match status" value="1"/>
</dbReference>
<dbReference type="SUPFAM" id="SSF53822">
    <property type="entry name" value="Periplasmic binding protein-like I"/>
    <property type="match status" value="1"/>
</dbReference>
<accession>A0A239TC78</accession>
<evidence type="ECO:0000256" key="3">
    <source>
        <dbReference type="ARBA" id="ARBA00023163"/>
    </source>
</evidence>
<dbReference type="InterPro" id="IPR010982">
    <property type="entry name" value="Lambda_DNA-bd_dom_sf"/>
</dbReference>
<keyword evidence="3" id="KW-0804">Transcription</keyword>
<proteinExistence type="predicted"/>
<keyword evidence="6" id="KW-1185">Reference proteome</keyword>
<dbReference type="Pfam" id="PF13377">
    <property type="entry name" value="Peripla_BP_3"/>
    <property type="match status" value="1"/>
</dbReference>
<sequence length="339" mass="38312">MKSRVTIKDIAKKTGFSITTISLALNNKASHIPLETRSIINKAAEEMGYRPNKMAVGLVKKTSNIVGFVLPDIRNQFFSYTAKVLEDECHKFGWNLLICNTNNNYEQEMRHLKMLCDYMVDGIFLSIAARSTEEEERKTLQFLEDNNISYCLIDRDMFNIGKYKVSVNHFEGAYMVTQHLIQLGHKNIGCITGPLVLDDARQRLNGYKQAMKDYNLPLRDDLIYFGDYSFDKGKAGGLYLADKKVTAIFASNDFSAMGALSGIKEAGLSVPEDISLAGYDDIDFVSFLEVPLTTVRQPVNEIGKRATQIIHEIVQNNDCGKKIEILKPELIVRKSTRRI</sequence>
<evidence type="ECO:0000313" key="6">
    <source>
        <dbReference type="Proteomes" id="UP000215383"/>
    </source>
</evidence>
<dbReference type="InterPro" id="IPR000843">
    <property type="entry name" value="HTH_LacI"/>
</dbReference>
<dbReference type="Pfam" id="PF00356">
    <property type="entry name" value="LacI"/>
    <property type="match status" value="1"/>
</dbReference>
<reference evidence="5 6" key="1">
    <citation type="submission" date="2017-06" db="EMBL/GenBank/DDBJ databases">
        <authorList>
            <consortium name="Pathogen Informatics"/>
        </authorList>
    </citation>
    <scope>NUCLEOTIDE SEQUENCE [LARGE SCALE GENOMIC DNA]</scope>
    <source>
        <strain evidence="5 6">NCTC10570</strain>
    </source>
</reference>
<dbReference type="CDD" id="cd06267">
    <property type="entry name" value="PBP1_LacI_sugar_binding-like"/>
    <property type="match status" value="1"/>
</dbReference>
<dbReference type="SUPFAM" id="SSF47413">
    <property type="entry name" value="lambda repressor-like DNA-binding domains"/>
    <property type="match status" value="1"/>
</dbReference>
<protein>
    <submittedName>
        <fullName evidence="5">Degradation activator</fullName>
    </submittedName>
</protein>
<organism evidence="5 6">
    <name type="scientific">Megamonas hypermegale</name>
    <dbReference type="NCBI Taxonomy" id="158847"/>
    <lineage>
        <taxon>Bacteria</taxon>
        <taxon>Bacillati</taxon>
        <taxon>Bacillota</taxon>
        <taxon>Negativicutes</taxon>
        <taxon>Selenomonadales</taxon>
        <taxon>Selenomonadaceae</taxon>
        <taxon>Megamonas</taxon>
    </lineage>
</organism>
<dbReference type="GO" id="GO:0000976">
    <property type="term" value="F:transcription cis-regulatory region binding"/>
    <property type="evidence" value="ECO:0007669"/>
    <property type="project" value="TreeGrafter"/>
</dbReference>
<dbReference type="GO" id="GO:0003700">
    <property type="term" value="F:DNA-binding transcription factor activity"/>
    <property type="evidence" value="ECO:0007669"/>
    <property type="project" value="TreeGrafter"/>
</dbReference>
<dbReference type="RefSeq" id="WP_027890645.1">
    <property type="nucleotide sequence ID" value="NZ_CALXYH010000046.1"/>
</dbReference>
<dbReference type="OrthoDB" id="9784962at2"/>
<dbReference type="Proteomes" id="UP000215383">
    <property type="component" value="Chromosome 1"/>
</dbReference>
<dbReference type="InterPro" id="IPR028082">
    <property type="entry name" value="Peripla_BP_I"/>
</dbReference>
<dbReference type="PANTHER" id="PTHR30146:SF109">
    <property type="entry name" value="HTH-TYPE TRANSCRIPTIONAL REGULATOR GALS"/>
    <property type="match status" value="1"/>
</dbReference>
<dbReference type="PROSITE" id="PS50932">
    <property type="entry name" value="HTH_LACI_2"/>
    <property type="match status" value="1"/>
</dbReference>
<dbReference type="GeneID" id="78506361"/>
<evidence type="ECO:0000259" key="4">
    <source>
        <dbReference type="PROSITE" id="PS50932"/>
    </source>
</evidence>
<dbReference type="eggNOG" id="COG1609">
    <property type="taxonomic scope" value="Bacteria"/>
</dbReference>
<name>A0A239TC78_9FIRM</name>
<evidence type="ECO:0000313" key="5">
    <source>
        <dbReference type="EMBL" id="SNU95119.1"/>
    </source>
</evidence>
<dbReference type="AlphaFoldDB" id="A0A239TC78"/>
<evidence type="ECO:0000256" key="1">
    <source>
        <dbReference type="ARBA" id="ARBA00023015"/>
    </source>
</evidence>
<dbReference type="CDD" id="cd01392">
    <property type="entry name" value="HTH_LacI"/>
    <property type="match status" value="1"/>
</dbReference>
<dbReference type="SMART" id="SM00354">
    <property type="entry name" value="HTH_LACI"/>
    <property type="match status" value="1"/>
</dbReference>
<keyword evidence="1" id="KW-0805">Transcription regulation</keyword>
<keyword evidence="2" id="KW-0238">DNA-binding</keyword>
<dbReference type="InterPro" id="IPR046335">
    <property type="entry name" value="LacI/GalR-like_sensor"/>
</dbReference>
<dbReference type="PANTHER" id="PTHR30146">
    <property type="entry name" value="LACI-RELATED TRANSCRIPTIONAL REPRESSOR"/>
    <property type="match status" value="1"/>
</dbReference>
<evidence type="ECO:0000256" key="2">
    <source>
        <dbReference type="ARBA" id="ARBA00023125"/>
    </source>
</evidence>
<dbReference type="Gene3D" id="3.40.50.2300">
    <property type="match status" value="2"/>
</dbReference>
<dbReference type="EMBL" id="LT906446">
    <property type="protein sequence ID" value="SNU95119.1"/>
    <property type="molecule type" value="Genomic_DNA"/>
</dbReference>
<gene>
    <name evidence="5" type="primary">degA_1</name>
    <name evidence="5" type="ORF">SAMEA4364220_00324</name>
</gene>